<organism evidence="1">
    <name type="scientific">Podoviridae sp. ctKS020</name>
    <dbReference type="NCBI Taxonomy" id="2826552"/>
    <lineage>
        <taxon>Viruses</taxon>
        <taxon>Duplodnaviria</taxon>
        <taxon>Heunggongvirae</taxon>
        <taxon>Uroviricota</taxon>
        <taxon>Caudoviricetes</taxon>
    </lineage>
</organism>
<reference evidence="1" key="1">
    <citation type="journal article" date="2021" name="Proc. Natl. Acad. Sci. U.S.A.">
        <title>A Catalog of Tens of Thousands of Viruses from Human Metagenomes Reveals Hidden Associations with Chronic Diseases.</title>
        <authorList>
            <person name="Tisza M.J."/>
            <person name="Buck C.B."/>
        </authorList>
    </citation>
    <scope>NUCLEOTIDE SEQUENCE</scope>
    <source>
        <strain evidence="1">CtKS020</strain>
    </source>
</reference>
<accession>A0A8S5QT39</accession>
<proteinExistence type="predicted"/>
<name>A0A8S5QT39_9CAUD</name>
<dbReference type="EMBL" id="BK015730">
    <property type="protein sequence ID" value="DAE22264.1"/>
    <property type="molecule type" value="Genomic_DNA"/>
</dbReference>
<evidence type="ECO:0000313" key="1">
    <source>
        <dbReference type="EMBL" id="DAE22264.1"/>
    </source>
</evidence>
<sequence>MSKSRDIQIRFYGYNHNLVNGDYEFFDMGNLTGDFVPLMSPRSRRAQLDAQLIKPQGLLAKEQLAWVDDSKLYYGGVFVHDLKQLDKERQLVSMGAKIIIFPDKASYNTATGDFEWLERKFETQHVDFTLCNLAGDTITPTESASEPEGPENGDFWIDSSGDEDVLKVYSSYTQEWSSVATTYIKVKAAGINNGLSLYDVVQIGGLATASERTEEEYAASVSHIDGYYPIWGIGQDYIIITELIKKSGSLTIPDGSAGITFERTVPELDYVVESENRLWGCIWDGEINEIYACAQGDPKNWHQFIGTTQDSYTLSVGSDGRFTGAAVHNGYVLFFKENVIHKIYGSKPSNYQITNVTCRGILRNSSKSACIANETLYYLSKSGVCQYAGGTPSGIYAPFGKVRYKDGVGGACGDRYYISMKDVQGRSHLFVYDEALNMWFREDNLEVQFFAEDKGNLYYIDAENKLCVMDCEQYDGAIPIKKKEEAFEWYGESGDIGIAEPDGKWYSEIQIRLKIEAETKVYISLQYNSDGQWVQVAAIENQPKGAYTIPITTPKVDHMKIRISGEGAAKIYSISKYYEKGSYRNGN</sequence>
<protein>
    <submittedName>
        <fullName evidence="1">Stabilization protein</fullName>
    </submittedName>
</protein>